<dbReference type="EMBL" id="NNSR01000045">
    <property type="protein sequence ID" value="PKD30804.1"/>
    <property type="molecule type" value="Genomic_DNA"/>
</dbReference>
<dbReference type="PANTHER" id="PTHR36934">
    <property type="entry name" value="BLR0278 PROTEIN"/>
    <property type="match status" value="1"/>
</dbReference>
<protein>
    <submittedName>
        <fullName evidence="4">Fluoroacetyl-CoA thioesterase</fullName>
        <ecNumber evidence="4">3.1.2.29</ecNumber>
    </submittedName>
</protein>
<dbReference type="GO" id="GO:0016787">
    <property type="term" value="F:hydrolase activity"/>
    <property type="evidence" value="ECO:0007669"/>
    <property type="project" value="UniProtKB-KW"/>
</dbReference>
<proteinExistence type="predicted"/>
<feature type="binding site" evidence="2">
    <location>
        <position position="60"/>
    </location>
    <ligand>
        <name>CoA</name>
        <dbReference type="ChEBI" id="CHEBI:57287"/>
    </ligand>
</feature>
<dbReference type="InterPro" id="IPR054485">
    <property type="entry name" value="FlK-like_dom"/>
</dbReference>
<keyword evidence="5" id="KW-1185">Reference proteome</keyword>
<dbReference type="SUPFAM" id="SSF54637">
    <property type="entry name" value="Thioesterase/thiol ester dehydrase-isomerase"/>
    <property type="match status" value="1"/>
</dbReference>
<sequence>MSEINTYSVTIKVEEENLAVSMGSGSLCVLATPCVVALMENAAAALADKVLDNDELTTVGTMISIEHTSPTPLGAEVTATAVLKSVDGRMFNFEVFAEDKKGEIARGTHTRVSVKSEKFQMKADRKFDE</sequence>
<name>A0A2N0UUX3_9FIRM</name>
<feature type="binding site" evidence="2">
    <location>
        <position position="60"/>
    </location>
    <ligand>
        <name>substrate</name>
    </ligand>
</feature>
<dbReference type="Gene3D" id="3.10.129.10">
    <property type="entry name" value="Hotdog Thioesterase"/>
    <property type="match status" value="1"/>
</dbReference>
<evidence type="ECO:0000259" key="3">
    <source>
        <dbReference type="Pfam" id="PF22636"/>
    </source>
</evidence>
<dbReference type="AlphaFoldDB" id="A0A2N0UUX3"/>
<evidence type="ECO:0000313" key="4">
    <source>
        <dbReference type="EMBL" id="PKD30804.1"/>
    </source>
</evidence>
<keyword evidence="4" id="KW-0378">Hydrolase</keyword>
<dbReference type="InterPro" id="IPR029069">
    <property type="entry name" value="HotDog_dom_sf"/>
</dbReference>
<dbReference type="PANTHER" id="PTHR36934:SF1">
    <property type="entry name" value="THIOESTERASE DOMAIN-CONTAINING PROTEIN"/>
    <property type="match status" value="1"/>
</dbReference>
<gene>
    <name evidence="4" type="primary">flK</name>
    <name evidence="4" type="ORF">RBATCC27255_00935</name>
</gene>
<evidence type="ECO:0000256" key="2">
    <source>
        <dbReference type="PIRSR" id="PIRSR014972-2"/>
    </source>
</evidence>
<dbReference type="InterPro" id="IPR025540">
    <property type="entry name" value="FlK"/>
</dbReference>
<dbReference type="Pfam" id="PF22636">
    <property type="entry name" value="FlK"/>
    <property type="match status" value="1"/>
</dbReference>
<dbReference type="EC" id="3.1.2.29" evidence="4"/>
<dbReference type="PIRSF" id="PIRSF014972">
    <property type="entry name" value="FlK"/>
    <property type="match status" value="1"/>
</dbReference>
<feature type="domain" description="Fluoroacetyl-CoA-specific thioesterase-like" evidence="3">
    <location>
        <begin position="13"/>
        <end position="117"/>
    </location>
</feature>
<dbReference type="Proteomes" id="UP000233425">
    <property type="component" value="Unassembled WGS sequence"/>
</dbReference>
<reference evidence="4" key="1">
    <citation type="journal article" date="2018" name="Environ. Microbiol.">
        <title>Sporulation capability and amylosome conservation among diverse human colonic and rumen isolates of the keystone starch-degrader Ruminococcus bromii.</title>
        <authorList>
            <person name="Mukhopadhya I."/>
            <person name="Morais S."/>
            <person name="Laverde-Gomez J."/>
            <person name="Sheridan P.O."/>
            <person name="Walker A.W."/>
            <person name="Kelly W."/>
            <person name="Klieve A.V."/>
            <person name="Ouwerkerk D."/>
            <person name="Duncan S.H."/>
            <person name="Louis P."/>
            <person name="Koropatkin N."/>
            <person name="Cockburn D."/>
            <person name="Kibler R."/>
            <person name="Cooper P.J."/>
            <person name="Sandoval C."/>
            <person name="Crost E."/>
            <person name="Juge N."/>
            <person name="Bayer E.A."/>
            <person name="Flint H.J."/>
        </authorList>
    </citation>
    <scope>NUCLEOTIDE SEQUENCE [LARGE SCALE GENOMIC DNA]</scope>
    <source>
        <strain evidence="4">ATCC 27255</strain>
    </source>
</reference>
<evidence type="ECO:0000313" key="5">
    <source>
        <dbReference type="Proteomes" id="UP000233425"/>
    </source>
</evidence>
<accession>A0A2N0UUX3</accession>
<organism evidence="4 5">
    <name type="scientific">Ruminococcus bromii</name>
    <dbReference type="NCBI Taxonomy" id="40518"/>
    <lineage>
        <taxon>Bacteria</taxon>
        <taxon>Bacillati</taxon>
        <taxon>Bacillota</taxon>
        <taxon>Clostridia</taxon>
        <taxon>Eubacteriales</taxon>
        <taxon>Oscillospiraceae</taxon>
        <taxon>Ruminococcus</taxon>
    </lineage>
</organism>
<feature type="active site" evidence="1">
    <location>
        <position position="67"/>
    </location>
</feature>
<feature type="binding site" evidence="2">
    <location>
        <position position="111"/>
    </location>
    <ligand>
        <name>substrate</name>
    </ligand>
</feature>
<evidence type="ECO:0000256" key="1">
    <source>
        <dbReference type="PIRSR" id="PIRSR014972-1"/>
    </source>
</evidence>
<dbReference type="RefSeq" id="WP_101028964.1">
    <property type="nucleotide sequence ID" value="NZ_CABMMZ010000045.1"/>
</dbReference>
<feature type="active site" evidence="1">
    <location>
        <position position="40"/>
    </location>
</feature>
<comment type="caution">
    <text evidence="4">The sequence shown here is derived from an EMBL/GenBank/DDBJ whole genome shotgun (WGS) entry which is preliminary data.</text>
</comment>
<feature type="active site" evidence="1">
    <location>
        <position position="32"/>
    </location>
</feature>